<evidence type="ECO:0000256" key="4">
    <source>
        <dbReference type="SAM" id="MobiDB-lite"/>
    </source>
</evidence>
<dbReference type="OrthoDB" id="264354at2759"/>
<dbReference type="InterPro" id="IPR001841">
    <property type="entry name" value="Znf_RING"/>
</dbReference>
<dbReference type="FunFam" id="3.30.40.10:FF:000318">
    <property type="entry name" value="E3 ubiquitin-protein ligase MARCH4"/>
    <property type="match status" value="1"/>
</dbReference>
<dbReference type="InterPro" id="IPR013083">
    <property type="entry name" value="Znf_RING/FYVE/PHD"/>
</dbReference>
<dbReference type="SUPFAM" id="SSF57850">
    <property type="entry name" value="RING/U-box"/>
    <property type="match status" value="1"/>
</dbReference>
<protein>
    <submittedName>
        <fullName evidence="7">Uncharacterized protein LOC104605096 isoform X1</fullName>
    </submittedName>
</protein>
<dbReference type="RefSeq" id="XP_010268014.1">
    <property type="nucleotide sequence ID" value="XM_010269712.1"/>
</dbReference>
<evidence type="ECO:0000256" key="3">
    <source>
        <dbReference type="ARBA" id="ARBA00022833"/>
    </source>
</evidence>
<evidence type="ECO:0000256" key="2">
    <source>
        <dbReference type="ARBA" id="ARBA00022771"/>
    </source>
</evidence>
<dbReference type="PROSITE" id="PS50089">
    <property type="entry name" value="ZF_RING_2"/>
    <property type="match status" value="1"/>
</dbReference>
<dbReference type="InterPro" id="IPR022143">
    <property type="entry name" value="DUF3675"/>
</dbReference>
<keyword evidence="6" id="KW-1185">Reference proteome</keyword>
<evidence type="ECO:0000313" key="6">
    <source>
        <dbReference type="Proteomes" id="UP000189703"/>
    </source>
</evidence>
<feature type="region of interest" description="Disordered" evidence="4">
    <location>
        <begin position="210"/>
        <end position="229"/>
    </location>
</feature>
<feature type="compositionally biased region" description="Acidic residues" evidence="4">
    <location>
        <begin position="215"/>
        <end position="229"/>
    </location>
</feature>
<dbReference type="KEGG" id="nnu:104605096"/>
<dbReference type="GO" id="GO:0016567">
    <property type="term" value="P:protein ubiquitination"/>
    <property type="evidence" value="ECO:0000318"/>
    <property type="project" value="GO_Central"/>
</dbReference>
<dbReference type="InterPro" id="IPR033275">
    <property type="entry name" value="MARCH-like"/>
</dbReference>
<keyword evidence="2" id="KW-0863">Zinc-finger</keyword>
<proteinExistence type="predicted"/>
<dbReference type="PANTHER" id="PTHR23012">
    <property type="entry name" value="RING/FYVE/PHD ZINC FINGER DOMAIN-CONTAINING"/>
    <property type="match status" value="1"/>
</dbReference>
<dbReference type="GeneID" id="104605096"/>
<evidence type="ECO:0000313" key="7">
    <source>
        <dbReference type="RefSeq" id="XP_010268014.1"/>
    </source>
</evidence>
<dbReference type="InterPro" id="IPR011016">
    <property type="entry name" value="Znf_RING-CH"/>
</dbReference>
<dbReference type="GO" id="GO:0004842">
    <property type="term" value="F:ubiquitin-protein transferase activity"/>
    <property type="evidence" value="ECO:0000318"/>
    <property type="project" value="GO_Central"/>
</dbReference>
<dbReference type="Pfam" id="PF12428">
    <property type="entry name" value="DUF3675"/>
    <property type="match status" value="1"/>
</dbReference>
<dbReference type="AlphaFoldDB" id="A0A1U8AL12"/>
<keyword evidence="5" id="KW-1133">Transmembrane helix</keyword>
<dbReference type="GO" id="GO:0016020">
    <property type="term" value="C:membrane"/>
    <property type="evidence" value="ECO:0000318"/>
    <property type="project" value="GO_Central"/>
</dbReference>
<keyword evidence="3" id="KW-0862">Zinc</keyword>
<keyword evidence="5" id="KW-0472">Membrane</keyword>
<organism evidence="6 7">
    <name type="scientific">Nelumbo nucifera</name>
    <name type="common">Sacred lotus</name>
    <dbReference type="NCBI Taxonomy" id="4432"/>
    <lineage>
        <taxon>Eukaryota</taxon>
        <taxon>Viridiplantae</taxon>
        <taxon>Streptophyta</taxon>
        <taxon>Embryophyta</taxon>
        <taxon>Tracheophyta</taxon>
        <taxon>Spermatophyta</taxon>
        <taxon>Magnoliopsida</taxon>
        <taxon>Proteales</taxon>
        <taxon>Nelumbonaceae</taxon>
        <taxon>Nelumbo</taxon>
    </lineage>
</organism>
<feature type="transmembrane region" description="Helical" evidence="5">
    <location>
        <begin position="165"/>
        <end position="188"/>
    </location>
</feature>
<dbReference type="CDD" id="cd16495">
    <property type="entry name" value="RING_CH-C4HC3_MARCH"/>
    <property type="match status" value="1"/>
</dbReference>
<keyword evidence="5" id="KW-0812">Transmembrane</keyword>
<sequence length="247" mass="27617">MGEEVFCVEDMNMISSSSGISQCRICHEEEVESSKSLEVPCACSGTVKFAHRDCIQRWCNEKGNTTCEICLQKFEPGYTAPPKKPQQADVAVTIRGSLEVPRQERQLHDHSPGLIAIVAPETDYTECSVAADRSASCCRSVALTFTILLLARHFLSVLMGGTDHYVFTILTVCILRAGGVVLPLYILIRIVAAIQNNLQQQQHNYEIDYDSSPLQEDEDEDDDELEDEDVDLEAQSQHWAQRVQIHS</sequence>
<dbReference type="PANTHER" id="PTHR23012:SF180">
    <property type="entry name" value="RING_FYVE_PHD ZINC FINGER SUPERFAMILY PROTEIN"/>
    <property type="match status" value="1"/>
</dbReference>
<dbReference type="OMA" id="LPMYILV"/>
<evidence type="ECO:0000256" key="5">
    <source>
        <dbReference type="SAM" id="Phobius"/>
    </source>
</evidence>
<gene>
    <name evidence="7" type="primary">LOC104605096</name>
</gene>
<feature type="transmembrane region" description="Helical" evidence="5">
    <location>
        <begin position="141"/>
        <end position="159"/>
    </location>
</feature>
<name>A0A1U8AL12_NELNU</name>
<reference evidence="7" key="1">
    <citation type="submission" date="2025-08" db="UniProtKB">
        <authorList>
            <consortium name="RefSeq"/>
        </authorList>
    </citation>
    <scope>IDENTIFICATION</scope>
</reference>
<evidence type="ECO:0000256" key="1">
    <source>
        <dbReference type="ARBA" id="ARBA00022723"/>
    </source>
</evidence>
<dbReference type="Gene3D" id="3.30.40.10">
    <property type="entry name" value="Zinc/RING finger domain, C3HC4 (zinc finger)"/>
    <property type="match status" value="1"/>
</dbReference>
<dbReference type="Proteomes" id="UP000189703">
    <property type="component" value="Unplaced"/>
</dbReference>
<dbReference type="GO" id="GO:0008270">
    <property type="term" value="F:zinc ion binding"/>
    <property type="evidence" value="ECO:0007669"/>
    <property type="project" value="UniProtKB-KW"/>
</dbReference>
<dbReference type="SMART" id="SM00744">
    <property type="entry name" value="RINGv"/>
    <property type="match status" value="1"/>
</dbReference>
<accession>A0A1U8AL12</accession>
<dbReference type="Pfam" id="PF12906">
    <property type="entry name" value="RINGv"/>
    <property type="match status" value="1"/>
</dbReference>
<dbReference type="PROSITE" id="PS51292">
    <property type="entry name" value="ZF_RING_CH"/>
    <property type="match status" value="1"/>
</dbReference>
<keyword evidence="1" id="KW-0479">Metal-binding</keyword>
<dbReference type="FunCoup" id="A0A1U8AL12">
    <property type="interactions" value="49"/>
</dbReference>
<dbReference type="eggNOG" id="KOG1609">
    <property type="taxonomic scope" value="Eukaryota"/>
</dbReference>